<keyword evidence="1" id="KW-1133">Transmembrane helix</keyword>
<dbReference type="RefSeq" id="WP_171565041.1">
    <property type="nucleotide sequence ID" value="NZ_JAUSVZ010000025.1"/>
</dbReference>
<sequence>MLKPVGVTRFSRFGLIFALVAAFWLYIFVAAIHAVMPTNPISALPLAKELYIASWFPQGWGFYSKDARDLTFQVVDITNGTLAAAWPNNRSENFFGLKRFGRSQGIEAGLLSSRIPESAKTDCEENPYACLNKAAVYAELDNPTPYPTICGDIGFVYQEPVPWAWSRSGKKIDMPSKVVRVNVKCSKN</sequence>
<dbReference type="InterPro" id="IPR023902">
    <property type="entry name" value="Sporulation_SdpA"/>
</dbReference>
<dbReference type="Proteomes" id="UP001189619">
    <property type="component" value="Chromosome"/>
</dbReference>
<keyword evidence="1" id="KW-0812">Transmembrane</keyword>
<protein>
    <submittedName>
        <fullName evidence="2">SdpA family antimicrobial peptide system protein</fullName>
    </submittedName>
</protein>
<keyword evidence="3" id="KW-1185">Reference proteome</keyword>
<dbReference type="AlphaFoldDB" id="A0AA48MBX6"/>
<keyword evidence="1" id="KW-0472">Membrane</keyword>
<accession>A0AA48MBX6</accession>
<reference evidence="2" key="1">
    <citation type="submission" date="2023-07" db="EMBL/GenBank/DDBJ databases">
        <authorList>
            <person name="Ivanov I."/>
            <person name="Teneva D."/>
            <person name="Stoikov I."/>
        </authorList>
    </citation>
    <scope>NUCLEOTIDE SEQUENCE</scope>
    <source>
        <strain evidence="2">4475</strain>
    </source>
</reference>
<dbReference type="EMBL" id="OY569118">
    <property type="protein sequence ID" value="CAJ1003974.1"/>
    <property type="molecule type" value="Genomic_DNA"/>
</dbReference>
<dbReference type="KEGG" id="bayd:BSPP4475_16820"/>
<dbReference type="NCBIfam" id="TIGR04034">
    <property type="entry name" value="export_SdpA"/>
    <property type="match status" value="1"/>
</dbReference>
<name>A0AA48MBX6_9BACL</name>
<evidence type="ECO:0000313" key="2">
    <source>
        <dbReference type="EMBL" id="CAJ1003974.1"/>
    </source>
</evidence>
<gene>
    <name evidence="2" type="primary">sdpA</name>
    <name evidence="2" type="ORF">BSPP4475_16820</name>
</gene>
<proteinExistence type="predicted"/>
<organism evidence="2 3">
    <name type="scientific">Brevibacillus aydinogluensis</name>
    <dbReference type="NCBI Taxonomy" id="927786"/>
    <lineage>
        <taxon>Bacteria</taxon>
        <taxon>Bacillati</taxon>
        <taxon>Bacillota</taxon>
        <taxon>Bacilli</taxon>
        <taxon>Bacillales</taxon>
        <taxon>Paenibacillaceae</taxon>
        <taxon>Brevibacillus</taxon>
    </lineage>
</organism>
<dbReference type="Pfam" id="PF17418">
    <property type="entry name" value="SdpA"/>
    <property type="match status" value="1"/>
</dbReference>
<evidence type="ECO:0000313" key="3">
    <source>
        <dbReference type="Proteomes" id="UP001189619"/>
    </source>
</evidence>
<evidence type="ECO:0000256" key="1">
    <source>
        <dbReference type="SAM" id="Phobius"/>
    </source>
</evidence>
<feature type="transmembrane region" description="Helical" evidence="1">
    <location>
        <begin position="12"/>
        <end position="36"/>
    </location>
</feature>